<feature type="coiled-coil region" evidence="14">
    <location>
        <begin position="173"/>
        <end position="202"/>
    </location>
</feature>
<evidence type="ECO:0000256" key="7">
    <source>
        <dbReference type="ARBA" id="ARBA00022833"/>
    </source>
</evidence>
<feature type="region of interest" description="Disordered" evidence="15">
    <location>
        <begin position="133"/>
        <end position="156"/>
    </location>
</feature>
<dbReference type="GO" id="GO:0008270">
    <property type="term" value="F:zinc ion binding"/>
    <property type="evidence" value="ECO:0007669"/>
    <property type="project" value="UniProtKB-KW"/>
</dbReference>
<dbReference type="EMBL" id="RBNJ01002699">
    <property type="protein sequence ID" value="RUS31698.1"/>
    <property type="molecule type" value="Genomic_DNA"/>
</dbReference>
<evidence type="ECO:0000256" key="9">
    <source>
        <dbReference type="ARBA" id="ARBA00022884"/>
    </source>
</evidence>
<keyword evidence="4 12" id="KW-0863">Zinc-finger</keyword>
<keyword evidence="16" id="KW-0812">Transmembrane</keyword>
<evidence type="ECO:0000256" key="8">
    <source>
        <dbReference type="ARBA" id="ARBA00022840"/>
    </source>
</evidence>
<keyword evidence="3" id="KW-0547">Nucleotide-binding</keyword>
<evidence type="ECO:0000259" key="17">
    <source>
        <dbReference type="PROSITE" id="PS50158"/>
    </source>
</evidence>
<reference evidence="21 22" key="1">
    <citation type="journal article" date="2018" name="New Phytol.">
        <title>Phylogenomics of Endogonaceae and evolution of mycorrhizas within Mucoromycota.</title>
        <authorList>
            <person name="Chang Y."/>
            <person name="Desiro A."/>
            <person name="Na H."/>
            <person name="Sandor L."/>
            <person name="Lipzen A."/>
            <person name="Clum A."/>
            <person name="Barry K."/>
            <person name="Grigoriev I.V."/>
            <person name="Martin F.M."/>
            <person name="Stajich J.E."/>
            <person name="Smith M.E."/>
            <person name="Bonito G."/>
            <person name="Spatafora J.W."/>
        </authorList>
    </citation>
    <scope>NUCLEOTIDE SEQUENCE [LARGE SCALE GENOMIC DNA]</scope>
    <source>
        <strain evidence="21 22">AD002</strain>
    </source>
</reference>
<feature type="transmembrane region" description="Helical" evidence="16">
    <location>
        <begin position="679"/>
        <end position="698"/>
    </location>
</feature>
<keyword evidence="6" id="KW-0347">Helicase</keyword>
<protein>
    <recommendedName>
        <fullName evidence="1">RNA helicase</fullName>
        <ecNumber evidence="1">3.6.4.13</ecNumber>
    </recommendedName>
</protein>
<dbReference type="SMART" id="SM00490">
    <property type="entry name" value="HELICc"/>
    <property type="match status" value="1"/>
</dbReference>
<dbReference type="PROSITE" id="PS51194">
    <property type="entry name" value="HELICASE_CTER"/>
    <property type="match status" value="1"/>
</dbReference>
<evidence type="ECO:0000256" key="1">
    <source>
        <dbReference type="ARBA" id="ARBA00012552"/>
    </source>
</evidence>
<feature type="domain" description="DEAD-box RNA helicase Q" evidence="20">
    <location>
        <begin position="254"/>
        <end position="282"/>
    </location>
</feature>
<dbReference type="CDD" id="cd17951">
    <property type="entry name" value="DEADc_DDX41"/>
    <property type="match status" value="1"/>
</dbReference>
<dbReference type="AlphaFoldDB" id="A0A433QPL2"/>
<evidence type="ECO:0000256" key="5">
    <source>
        <dbReference type="ARBA" id="ARBA00022801"/>
    </source>
</evidence>
<dbReference type="SUPFAM" id="SSF52540">
    <property type="entry name" value="P-loop containing nucleoside triphosphate hydrolases"/>
    <property type="match status" value="2"/>
</dbReference>
<dbReference type="InterPro" id="IPR014001">
    <property type="entry name" value="Helicase_ATP-bd"/>
</dbReference>
<accession>A0A433QPL2</accession>
<keyword evidence="16" id="KW-0472">Membrane</keyword>
<dbReference type="GO" id="GO:0005634">
    <property type="term" value="C:nucleus"/>
    <property type="evidence" value="ECO:0007669"/>
    <property type="project" value="UniProtKB-ARBA"/>
</dbReference>
<dbReference type="FunFam" id="3.40.50.300:FF:000449">
    <property type="entry name" value="Probable ATP-dependent RNA helicase DDX41"/>
    <property type="match status" value="1"/>
</dbReference>
<name>A0A433QPL2_9FUNG</name>
<dbReference type="Proteomes" id="UP000274822">
    <property type="component" value="Unassembled WGS sequence"/>
</dbReference>
<gene>
    <name evidence="21" type="ORF">BC938DRAFT_477293</name>
</gene>
<dbReference type="GO" id="GO:0005524">
    <property type="term" value="F:ATP binding"/>
    <property type="evidence" value="ECO:0007669"/>
    <property type="project" value="UniProtKB-KW"/>
</dbReference>
<feature type="short sequence motif" description="Q motif" evidence="13">
    <location>
        <begin position="254"/>
        <end position="282"/>
    </location>
</feature>
<dbReference type="EC" id="3.6.4.13" evidence="1"/>
<comment type="caution">
    <text evidence="21">The sequence shown here is derived from an EMBL/GenBank/DDBJ whole genome shotgun (WGS) entry which is preliminary data.</text>
</comment>
<dbReference type="GO" id="GO:0000398">
    <property type="term" value="P:mRNA splicing, via spliceosome"/>
    <property type="evidence" value="ECO:0007669"/>
    <property type="project" value="InterPro"/>
</dbReference>
<evidence type="ECO:0000259" key="19">
    <source>
        <dbReference type="PROSITE" id="PS51194"/>
    </source>
</evidence>
<evidence type="ECO:0000256" key="16">
    <source>
        <dbReference type="SAM" id="Phobius"/>
    </source>
</evidence>
<feature type="domain" description="Helicase ATP-binding" evidence="18">
    <location>
        <begin position="285"/>
        <end position="469"/>
    </location>
</feature>
<sequence length="732" mass="82103">MISTFSDIVCNLEFNLAHSTAAYKYQRLRPSSVGMDRICLQLGSFSLYNVAAWEKKVPQKPWRTANSLWRVCGNSSPNVNKSFLPLQTMEATKRKYEEAHGNNEDDDAGEYVPYVPLKQRRDAKLMKLVNHRRAPEPAVQDEPSDDEDAPKAGPKATQSLLDQAAEVRKKQALHEKTDDEKRLEEEKKIEEANARYKALISVSDAAKGIVYTEPMKTTWTAPKFIRARSEKEHDAIRAKFHILVEGTDIPPPIKHFKDMKFPQPILDYLKTKGIHKPTPIQIQGLPVALSGRDMIGIAFTGSGKTLAFSLPLVMLSLEEEKKMPLVRGEGPFGMIICPSRELARQTYEGICVMAEFLEKDGYPKLRPLLCMGGISMQEQAHVMAGGIHLVVATPGRLQDFLEKKKFNLDLCKYLCMDEADRMIDMGFEDDVRNIMSYFISQRQTLLFSATMPKKIQDFAMSALVQPVVVNVGRAGAANLDVIQEVEYVKQEAKIVYLLECLQKTPPPVLIFAENKNDVDDIQHYLLIKGVEAVAIHGNKTQEEREFAIRSFKEYKKDVLVATDVASKGLDFADIQHVINYDMPKEIEDYVHRIGRTGRSGKTGVATTFINQLCSEQIRLDLKHLLREAKQRVPPFLEQMEDAAEKAGLSGGWAPVSLFNIVIVVGEAGASYIFISLVDGWLMCVLFWFLGCTFCGGLGHRINDCPKLDQQQKQTMGKMMGMRESGGGGGGEF</sequence>
<feature type="domain" description="Helicase C-terminal" evidence="19">
    <location>
        <begin position="480"/>
        <end position="640"/>
    </location>
</feature>
<dbReference type="SMART" id="SM00487">
    <property type="entry name" value="DEXDc"/>
    <property type="match status" value="1"/>
</dbReference>
<keyword evidence="5 21" id="KW-0378">Hydrolase</keyword>
<dbReference type="Pfam" id="PF00270">
    <property type="entry name" value="DEAD"/>
    <property type="match status" value="1"/>
</dbReference>
<dbReference type="GO" id="GO:0003723">
    <property type="term" value="F:RNA binding"/>
    <property type="evidence" value="ECO:0007669"/>
    <property type="project" value="UniProtKB-KW"/>
</dbReference>
<dbReference type="InterPro" id="IPR001878">
    <property type="entry name" value="Znf_CCHC"/>
</dbReference>
<comment type="similarity">
    <text evidence="10">Belongs to the DEAD box helicase family. DDX41 subfamily.</text>
</comment>
<evidence type="ECO:0000256" key="6">
    <source>
        <dbReference type="ARBA" id="ARBA00022806"/>
    </source>
</evidence>
<feature type="domain" description="CCHC-type" evidence="17">
    <location>
        <begin position="691"/>
        <end position="706"/>
    </location>
</feature>
<evidence type="ECO:0000256" key="3">
    <source>
        <dbReference type="ARBA" id="ARBA00022741"/>
    </source>
</evidence>
<dbReference type="InterPro" id="IPR014014">
    <property type="entry name" value="RNA_helicase_DEAD_Q_motif"/>
</dbReference>
<evidence type="ECO:0000259" key="18">
    <source>
        <dbReference type="PROSITE" id="PS51192"/>
    </source>
</evidence>
<dbReference type="GO" id="GO:0005737">
    <property type="term" value="C:cytoplasm"/>
    <property type="evidence" value="ECO:0007669"/>
    <property type="project" value="UniProtKB-ARBA"/>
</dbReference>
<evidence type="ECO:0000256" key="12">
    <source>
        <dbReference type="PROSITE-ProRule" id="PRU00047"/>
    </source>
</evidence>
<keyword evidence="7" id="KW-0862">Zinc</keyword>
<keyword evidence="22" id="KW-1185">Reference proteome</keyword>
<keyword evidence="8" id="KW-0067">ATP-binding</keyword>
<keyword evidence="2" id="KW-0479">Metal-binding</keyword>
<keyword evidence="16" id="KW-1133">Transmembrane helix</keyword>
<dbReference type="PROSITE" id="PS51192">
    <property type="entry name" value="HELICASE_ATP_BIND_1"/>
    <property type="match status" value="1"/>
</dbReference>
<dbReference type="GO" id="GO:0003724">
    <property type="term" value="F:RNA helicase activity"/>
    <property type="evidence" value="ECO:0007669"/>
    <property type="project" value="UniProtKB-EC"/>
</dbReference>
<organism evidence="21 22">
    <name type="scientific">Jimgerdemannia flammicorona</name>
    <dbReference type="NCBI Taxonomy" id="994334"/>
    <lineage>
        <taxon>Eukaryota</taxon>
        <taxon>Fungi</taxon>
        <taxon>Fungi incertae sedis</taxon>
        <taxon>Mucoromycota</taxon>
        <taxon>Mucoromycotina</taxon>
        <taxon>Endogonomycetes</taxon>
        <taxon>Endogonales</taxon>
        <taxon>Endogonaceae</taxon>
        <taxon>Jimgerdemannia</taxon>
    </lineage>
</organism>
<dbReference type="FunFam" id="3.40.50.300:FF:000657">
    <property type="entry name" value="Probable ATP-dependent RNA helicase DDX41"/>
    <property type="match status" value="1"/>
</dbReference>
<evidence type="ECO:0000256" key="15">
    <source>
        <dbReference type="SAM" id="MobiDB-lite"/>
    </source>
</evidence>
<evidence type="ECO:0000313" key="22">
    <source>
        <dbReference type="Proteomes" id="UP000274822"/>
    </source>
</evidence>
<evidence type="ECO:0000256" key="10">
    <source>
        <dbReference type="ARBA" id="ARBA00023594"/>
    </source>
</evidence>
<dbReference type="PANTHER" id="PTHR47958">
    <property type="entry name" value="ATP-DEPENDENT RNA HELICASE DBP3"/>
    <property type="match status" value="1"/>
</dbReference>
<comment type="catalytic activity">
    <reaction evidence="11">
        <text>ATP + H2O = ADP + phosphate + H(+)</text>
        <dbReference type="Rhea" id="RHEA:13065"/>
        <dbReference type="ChEBI" id="CHEBI:15377"/>
        <dbReference type="ChEBI" id="CHEBI:15378"/>
        <dbReference type="ChEBI" id="CHEBI:30616"/>
        <dbReference type="ChEBI" id="CHEBI:43474"/>
        <dbReference type="ChEBI" id="CHEBI:456216"/>
        <dbReference type="EC" id="3.6.4.13"/>
    </reaction>
</comment>
<dbReference type="InterPro" id="IPR001650">
    <property type="entry name" value="Helicase_C-like"/>
</dbReference>
<dbReference type="GO" id="GO:0016787">
    <property type="term" value="F:hydrolase activity"/>
    <property type="evidence" value="ECO:0007669"/>
    <property type="project" value="UniProtKB-KW"/>
</dbReference>
<keyword evidence="9" id="KW-0694">RNA-binding</keyword>
<dbReference type="Pfam" id="PF00271">
    <property type="entry name" value="Helicase_C"/>
    <property type="match status" value="1"/>
</dbReference>
<dbReference type="CDD" id="cd18787">
    <property type="entry name" value="SF2_C_DEAD"/>
    <property type="match status" value="1"/>
</dbReference>
<evidence type="ECO:0000256" key="14">
    <source>
        <dbReference type="SAM" id="Coils"/>
    </source>
</evidence>
<evidence type="ECO:0000256" key="2">
    <source>
        <dbReference type="ARBA" id="ARBA00022723"/>
    </source>
</evidence>
<evidence type="ECO:0000313" key="21">
    <source>
        <dbReference type="EMBL" id="RUS31698.1"/>
    </source>
</evidence>
<dbReference type="PROSITE" id="PS50158">
    <property type="entry name" value="ZF_CCHC"/>
    <property type="match status" value="1"/>
</dbReference>
<evidence type="ECO:0000256" key="13">
    <source>
        <dbReference type="PROSITE-ProRule" id="PRU00552"/>
    </source>
</evidence>
<dbReference type="InterPro" id="IPR044113">
    <property type="entry name" value="DEADc_DDX41"/>
</dbReference>
<keyword evidence="14" id="KW-0175">Coiled coil</keyword>
<evidence type="ECO:0000259" key="20">
    <source>
        <dbReference type="PROSITE" id="PS51195"/>
    </source>
</evidence>
<dbReference type="InterPro" id="IPR027417">
    <property type="entry name" value="P-loop_NTPase"/>
</dbReference>
<evidence type="ECO:0000256" key="11">
    <source>
        <dbReference type="ARBA" id="ARBA00047984"/>
    </source>
</evidence>
<dbReference type="InterPro" id="IPR011545">
    <property type="entry name" value="DEAD/DEAH_box_helicase_dom"/>
</dbReference>
<proteinExistence type="inferred from homology"/>
<evidence type="ECO:0000256" key="4">
    <source>
        <dbReference type="ARBA" id="ARBA00022771"/>
    </source>
</evidence>
<dbReference type="PROSITE" id="PS51195">
    <property type="entry name" value="Q_MOTIF"/>
    <property type="match status" value="1"/>
</dbReference>
<dbReference type="Gene3D" id="3.40.50.300">
    <property type="entry name" value="P-loop containing nucleotide triphosphate hydrolases"/>
    <property type="match status" value="2"/>
</dbReference>